<evidence type="ECO:0000256" key="11">
    <source>
        <dbReference type="SAM" id="Phobius"/>
    </source>
</evidence>
<feature type="transmembrane region" description="Helical" evidence="11">
    <location>
        <begin position="31"/>
        <end position="54"/>
    </location>
</feature>
<keyword evidence="7 9" id="KW-0811">Translocation</keyword>
<protein>
    <submittedName>
        <fullName evidence="13">Protein transport protein sec61 subunit alpha isoform 1</fullName>
    </submittedName>
</protein>
<keyword evidence="5 9" id="KW-0653">Protein transport</keyword>
<evidence type="ECO:0000256" key="2">
    <source>
        <dbReference type="ARBA" id="ARBA00005751"/>
    </source>
</evidence>
<dbReference type="InterPro" id="IPR019561">
    <property type="entry name" value="Translocon_Sec61/SecY_plug_dom"/>
</dbReference>
<evidence type="ECO:0000256" key="8">
    <source>
        <dbReference type="ARBA" id="ARBA00023136"/>
    </source>
</evidence>
<dbReference type="GO" id="GO:0015031">
    <property type="term" value="P:protein transport"/>
    <property type="evidence" value="ECO:0007669"/>
    <property type="project" value="UniProtKB-KW"/>
</dbReference>
<feature type="domain" description="Translocon Sec61/SecY plug" evidence="12">
    <location>
        <begin position="39"/>
        <end position="72"/>
    </location>
</feature>
<dbReference type="OMA" id="PMMRQMF"/>
<dbReference type="InterPro" id="IPR023201">
    <property type="entry name" value="SecY_dom_sf"/>
</dbReference>
<dbReference type="SUPFAM" id="SSF103491">
    <property type="entry name" value="Preprotein translocase SecY subunit"/>
    <property type="match status" value="1"/>
</dbReference>
<evidence type="ECO:0000256" key="3">
    <source>
        <dbReference type="ARBA" id="ARBA00022448"/>
    </source>
</evidence>
<evidence type="ECO:0000256" key="1">
    <source>
        <dbReference type="ARBA" id="ARBA00004127"/>
    </source>
</evidence>
<dbReference type="GO" id="GO:0012505">
    <property type="term" value="C:endomembrane system"/>
    <property type="evidence" value="ECO:0007669"/>
    <property type="project" value="UniProtKB-SubCell"/>
</dbReference>
<dbReference type="NCBIfam" id="NF006341">
    <property type="entry name" value="PRK08568.1-5"/>
    <property type="match status" value="1"/>
</dbReference>
<dbReference type="PROSITE" id="PS00756">
    <property type="entry name" value="SECY_2"/>
    <property type="match status" value="1"/>
</dbReference>
<evidence type="ECO:0000256" key="4">
    <source>
        <dbReference type="ARBA" id="ARBA00022692"/>
    </source>
</evidence>
<dbReference type="Gene3D" id="1.10.3370.10">
    <property type="entry name" value="SecY subunit domain"/>
    <property type="match status" value="1"/>
</dbReference>
<dbReference type="EMBL" id="JAPDFW010000070">
    <property type="protein sequence ID" value="KAJ5074569.1"/>
    <property type="molecule type" value="Genomic_DNA"/>
</dbReference>
<evidence type="ECO:0000259" key="12">
    <source>
        <dbReference type="Pfam" id="PF10559"/>
    </source>
</evidence>
<feature type="transmembrane region" description="Helical" evidence="11">
    <location>
        <begin position="410"/>
        <end position="429"/>
    </location>
</feature>
<name>A0A9Q0LLG2_ANAIG</name>
<evidence type="ECO:0000256" key="9">
    <source>
        <dbReference type="RuleBase" id="RU003484"/>
    </source>
</evidence>
<comment type="caution">
    <text evidence="13">The sequence shown here is derived from an EMBL/GenBank/DDBJ whole genome shotgun (WGS) entry which is preliminary data.</text>
</comment>
<proteinExistence type="inferred from homology"/>
<organism evidence="13 14">
    <name type="scientific">Anaeramoeba ignava</name>
    <name type="common">Anaerobic marine amoeba</name>
    <dbReference type="NCBI Taxonomy" id="1746090"/>
    <lineage>
        <taxon>Eukaryota</taxon>
        <taxon>Metamonada</taxon>
        <taxon>Anaeramoebidae</taxon>
        <taxon>Anaeramoeba</taxon>
    </lineage>
</organism>
<evidence type="ECO:0000256" key="7">
    <source>
        <dbReference type="ARBA" id="ARBA00023010"/>
    </source>
</evidence>
<dbReference type="Pfam" id="PF10559">
    <property type="entry name" value="Plug_translocon"/>
    <property type="match status" value="1"/>
</dbReference>
<dbReference type="AlphaFoldDB" id="A0A9Q0LLG2"/>
<feature type="transmembrane region" description="Helical" evidence="11">
    <location>
        <begin position="238"/>
        <end position="258"/>
    </location>
</feature>
<keyword evidence="3 9" id="KW-0813">Transport</keyword>
<dbReference type="InterPro" id="IPR002208">
    <property type="entry name" value="SecY/SEC61-alpha"/>
</dbReference>
<evidence type="ECO:0000256" key="5">
    <source>
        <dbReference type="ARBA" id="ARBA00022927"/>
    </source>
</evidence>
<dbReference type="PIRSF" id="PIRSF004557">
    <property type="entry name" value="SecY"/>
    <property type="match status" value="1"/>
</dbReference>
<dbReference type="PANTHER" id="PTHR10906">
    <property type="entry name" value="SECY/SEC61-ALPHA FAMILY MEMBER"/>
    <property type="match status" value="1"/>
</dbReference>
<keyword evidence="8 11" id="KW-0472">Membrane</keyword>
<dbReference type="OrthoDB" id="420669at2759"/>
<sequence>MGKFLDIITPLLVIVPEVQKPIKKIQFTEKLWWSFGALVAYLIASQVPLFGIIISNSSDPFYHMRVIMASNKFTLMELGISPIVTSSLVMQLLAGTGLISVDQSIKSEKAKFEAAQKLFGLIITLFQAIAYVSSGMYGSYSELGFFISAFIVIQLSFSGLLVLLVDELLQKEYGLGSGTSLFITTNICETIIWKSLSPSTFNSGRGTEFEGALIALFHLLITRDNKTRALKEAFYRKNLPNITNLLATVIIFLVVIYFQSFRVELPLSSPQTRGSYGTYPIKLFYTSNMPIILQSALVTNLFFVSQLFYKKFPGNVFFQLLGKWQEMPNSGQSVAVGGLSYYLSPPRTLWEFITDPLHIIIYIAFVLGSSAIFSKFWIVISNTTANDVMKQLKDENLTIKDYRDRTAKSVLNRYIPIAASFGGLAIGLLTLLADFLGAIGSGTGILLAVTMIYQYFETFVKEQGDFSALF</sequence>
<evidence type="ECO:0000313" key="13">
    <source>
        <dbReference type="EMBL" id="KAJ5074569.1"/>
    </source>
</evidence>
<dbReference type="FunFam" id="1.10.3370.10:FF:000009">
    <property type="entry name" value="Pretranslocation protein, alpha subunit, putative"/>
    <property type="match status" value="1"/>
</dbReference>
<feature type="transmembrane region" description="Helical" evidence="11">
    <location>
        <begin position="435"/>
        <end position="456"/>
    </location>
</feature>
<feature type="transmembrane region" description="Helical" evidence="11">
    <location>
        <begin position="143"/>
        <end position="165"/>
    </location>
</feature>
<dbReference type="InterPro" id="IPR030659">
    <property type="entry name" value="SecY_CS"/>
</dbReference>
<accession>A0A9Q0LLG2</accession>
<keyword evidence="4 9" id="KW-0812">Transmembrane</keyword>
<reference evidence="13" key="1">
    <citation type="submission" date="2022-10" db="EMBL/GenBank/DDBJ databases">
        <title>Novel sulphate-reducing endosymbionts in the free-living metamonad Anaeramoeba.</title>
        <authorList>
            <person name="Jerlstrom-Hultqvist J."/>
            <person name="Cepicka I."/>
            <person name="Gallot-Lavallee L."/>
            <person name="Salas-Leiva D."/>
            <person name="Curtis B.A."/>
            <person name="Zahonova K."/>
            <person name="Pipaliya S."/>
            <person name="Dacks J."/>
            <person name="Roger A.J."/>
        </authorList>
    </citation>
    <scope>NUCLEOTIDE SEQUENCE</scope>
    <source>
        <strain evidence="13">BMAN</strain>
    </source>
</reference>
<dbReference type="NCBIfam" id="TIGR00967">
    <property type="entry name" value="3a0501s007"/>
    <property type="match status" value="1"/>
</dbReference>
<dbReference type="Pfam" id="PF00344">
    <property type="entry name" value="SecY"/>
    <property type="match status" value="1"/>
</dbReference>
<feature type="transmembrane region" description="Helical" evidence="11">
    <location>
        <begin position="118"/>
        <end position="137"/>
    </location>
</feature>
<feature type="transmembrane region" description="Helical" evidence="11">
    <location>
        <begin position="74"/>
        <end position="98"/>
    </location>
</feature>
<feature type="transmembrane region" description="Helical" evidence="11">
    <location>
        <begin position="359"/>
        <end position="380"/>
    </location>
</feature>
<gene>
    <name evidence="13" type="ORF">M0811_01200</name>
</gene>
<evidence type="ECO:0000313" key="14">
    <source>
        <dbReference type="Proteomes" id="UP001149090"/>
    </source>
</evidence>
<comment type="similarity">
    <text evidence="2 10">Belongs to the SecY/SEC61-alpha family.</text>
</comment>
<evidence type="ECO:0000256" key="6">
    <source>
        <dbReference type="ARBA" id="ARBA00022989"/>
    </source>
</evidence>
<keyword evidence="6 11" id="KW-1133">Transmembrane helix</keyword>
<dbReference type="PROSITE" id="PS00755">
    <property type="entry name" value="SECY_1"/>
    <property type="match status" value="1"/>
</dbReference>
<evidence type="ECO:0000256" key="10">
    <source>
        <dbReference type="RuleBase" id="RU004349"/>
    </source>
</evidence>
<keyword evidence="14" id="KW-1185">Reference proteome</keyword>
<comment type="subcellular location">
    <subcellularLocation>
        <location evidence="1">Endomembrane system</location>
        <topology evidence="1">Multi-pass membrane protein</topology>
    </subcellularLocation>
    <subcellularLocation>
        <location evidence="9">Membrane</location>
        <topology evidence="9">Multi-pass membrane protein</topology>
    </subcellularLocation>
</comment>
<dbReference type="GO" id="GO:0016020">
    <property type="term" value="C:membrane"/>
    <property type="evidence" value="ECO:0007669"/>
    <property type="project" value="UniProtKB-SubCell"/>
</dbReference>
<dbReference type="Proteomes" id="UP001149090">
    <property type="component" value="Unassembled WGS sequence"/>
</dbReference>